<dbReference type="EMBL" id="SPDV01000018">
    <property type="protein sequence ID" value="TFI58218.1"/>
    <property type="molecule type" value="Genomic_DNA"/>
</dbReference>
<dbReference type="Gene3D" id="3.10.580.10">
    <property type="entry name" value="CBS-domain"/>
    <property type="match status" value="1"/>
</dbReference>
<evidence type="ECO:0000256" key="2">
    <source>
        <dbReference type="PROSITE-ProRule" id="PRU00703"/>
    </source>
</evidence>
<feature type="domain" description="CBS" evidence="3">
    <location>
        <begin position="75"/>
        <end position="130"/>
    </location>
</feature>
<dbReference type="InterPro" id="IPR051257">
    <property type="entry name" value="Diverse_CBS-Domain"/>
</dbReference>
<feature type="domain" description="CBS" evidence="3">
    <location>
        <begin position="8"/>
        <end position="65"/>
    </location>
</feature>
<evidence type="ECO:0000259" key="3">
    <source>
        <dbReference type="PROSITE" id="PS51371"/>
    </source>
</evidence>
<dbReference type="PANTHER" id="PTHR43080:SF2">
    <property type="entry name" value="CBS DOMAIN-CONTAINING PROTEIN"/>
    <property type="match status" value="1"/>
</dbReference>
<dbReference type="PANTHER" id="PTHR43080">
    <property type="entry name" value="CBS DOMAIN-CONTAINING PROTEIN CBSX3, MITOCHONDRIAL"/>
    <property type="match status" value="1"/>
</dbReference>
<organism evidence="4 5">
    <name type="scientific">Sphingomonas parva</name>
    <dbReference type="NCBI Taxonomy" id="2555898"/>
    <lineage>
        <taxon>Bacteria</taxon>
        <taxon>Pseudomonadati</taxon>
        <taxon>Pseudomonadota</taxon>
        <taxon>Alphaproteobacteria</taxon>
        <taxon>Sphingomonadales</taxon>
        <taxon>Sphingomonadaceae</taxon>
        <taxon>Sphingomonas</taxon>
    </lineage>
</organism>
<accession>A0A4Y8ZQC9</accession>
<keyword evidence="1 2" id="KW-0129">CBS domain</keyword>
<dbReference type="PROSITE" id="PS51371">
    <property type="entry name" value="CBS"/>
    <property type="match status" value="2"/>
</dbReference>
<dbReference type="OrthoDB" id="9807125at2"/>
<dbReference type="SUPFAM" id="SSF54631">
    <property type="entry name" value="CBS-domain pair"/>
    <property type="match status" value="1"/>
</dbReference>
<comment type="caution">
    <text evidence="4">The sequence shown here is derived from an EMBL/GenBank/DDBJ whole genome shotgun (WGS) entry which is preliminary data.</text>
</comment>
<keyword evidence="5" id="KW-1185">Reference proteome</keyword>
<dbReference type="InterPro" id="IPR044725">
    <property type="entry name" value="CBSX3_CBS_dom"/>
</dbReference>
<sequence>MSIAEILVHKGSEVVSVEASGTVQDAVRLLAENRIGAVPVLEGGKVIGILSERDVVYCLSKDGETVLHRPVREVMSAPTITIESKVSVLAALSEMTRRRIRHLPVVEGSQLIGIVSIGDLVAYRIRRIEEEAEAMRAYIQGS</sequence>
<dbReference type="CDD" id="cd04623">
    <property type="entry name" value="CBS_pair_bac_euk"/>
    <property type="match status" value="1"/>
</dbReference>
<dbReference type="Proteomes" id="UP000298213">
    <property type="component" value="Unassembled WGS sequence"/>
</dbReference>
<dbReference type="InterPro" id="IPR046342">
    <property type="entry name" value="CBS_dom_sf"/>
</dbReference>
<dbReference type="SMART" id="SM00116">
    <property type="entry name" value="CBS"/>
    <property type="match status" value="2"/>
</dbReference>
<gene>
    <name evidence="4" type="ORF">E2493_10505</name>
</gene>
<name>A0A4Y8ZQC9_9SPHN</name>
<reference evidence="4 5" key="1">
    <citation type="submission" date="2019-03" db="EMBL/GenBank/DDBJ databases">
        <title>Genome sequence of Sphingomonas sp. 17J27-24.</title>
        <authorList>
            <person name="Kim M."/>
            <person name="Maeng S."/>
            <person name="Sathiyaraj S."/>
        </authorList>
    </citation>
    <scope>NUCLEOTIDE SEQUENCE [LARGE SCALE GENOMIC DNA]</scope>
    <source>
        <strain evidence="4 5">17J27-24</strain>
    </source>
</reference>
<evidence type="ECO:0000313" key="4">
    <source>
        <dbReference type="EMBL" id="TFI58218.1"/>
    </source>
</evidence>
<evidence type="ECO:0000313" key="5">
    <source>
        <dbReference type="Proteomes" id="UP000298213"/>
    </source>
</evidence>
<proteinExistence type="predicted"/>
<evidence type="ECO:0000256" key="1">
    <source>
        <dbReference type="ARBA" id="ARBA00023122"/>
    </source>
</evidence>
<dbReference type="RefSeq" id="WP_135086488.1">
    <property type="nucleotide sequence ID" value="NZ_SPDV01000018.1"/>
</dbReference>
<dbReference type="AlphaFoldDB" id="A0A4Y8ZQC9"/>
<dbReference type="Pfam" id="PF00571">
    <property type="entry name" value="CBS"/>
    <property type="match status" value="2"/>
</dbReference>
<dbReference type="InterPro" id="IPR000644">
    <property type="entry name" value="CBS_dom"/>
</dbReference>
<protein>
    <submittedName>
        <fullName evidence="4">CBS domain-containing protein</fullName>
    </submittedName>
</protein>